<dbReference type="Proteomes" id="UP000250915">
    <property type="component" value="Unassembled WGS sequence"/>
</dbReference>
<gene>
    <name evidence="1" type="ORF">DQP57_00500</name>
</gene>
<dbReference type="AlphaFoldDB" id="A0A329MBT9"/>
<dbReference type="RefSeq" id="WP_112630695.1">
    <property type="nucleotide sequence ID" value="NZ_QMEV01000001.1"/>
</dbReference>
<comment type="caution">
    <text evidence="1">The sequence shown here is derived from an EMBL/GenBank/DDBJ whole genome shotgun (WGS) entry which is preliminary data.</text>
</comment>
<dbReference type="OrthoDB" id="5149333at2"/>
<dbReference type="EMBL" id="QMEV01000001">
    <property type="protein sequence ID" value="RAV17539.1"/>
    <property type="molecule type" value="Genomic_DNA"/>
</dbReference>
<organism evidence="1 2">
    <name type="scientific">Mycobacterium colombiense</name>
    <dbReference type="NCBI Taxonomy" id="339268"/>
    <lineage>
        <taxon>Bacteria</taxon>
        <taxon>Bacillati</taxon>
        <taxon>Actinomycetota</taxon>
        <taxon>Actinomycetes</taxon>
        <taxon>Mycobacteriales</taxon>
        <taxon>Mycobacteriaceae</taxon>
        <taxon>Mycobacterium</taxon>
        <taxon>Mycobacterium avium complex (MAC)</taxon>
    </lineage>
</organism>
<name>A0A329MBT9_9MYCO</name>
<reference evidence="1 2" key="1">
    <citation type="submission" date="2018-06" db="EMBL/GenBank/DDBJ databases">
        <title>NTM in soil in Japan.</title>
        <authorList>
            <person name="Ohya K."/>
        </authorList>
    </citation>
    <scope>NUCLEOTIDE SEQUENCE [LARGE SCALE GENOMIC DNA]</scope>
    <source>
        <strain evidence="1 2">GF28</strain>
    </source>
</reference>
<accession>A0A329MBT9</accession>
<protein>
    <submittedName>
        <fullName evidence="1">Uncharacterized protein</fullName>
    </submittedName>
</protein>
<sequence>MVNKPNLDDYCDVRERMAEFFAKHPEGVFQSECQFIQTDGRSAVVVKAYAYRHPDDPKPGTGLAYEFIPGKTPYTKDSELQNAETAAWGRAVMAVGAGDSKKPIATREEVRNRTAEPEDNVIDNMEGRGELRKVCEDQGLNPKEVARRFQQEFGYDPKTATNDVLISFVNMIKGGVITFGDSEPAPA</sequence>
<proteinExistence type="predicted"/>
<evidence type="ECO:0000313" key="2">
    <source>
        <dbReference type="Proteomes" id="UP000250915"/>
    </source>
</evidence>
<evidence type="ECO:0000313" key="1">
    <source>
        <dbReference type="EMBL" id="RAV17539.1"/>
    </source>
</evidence>